<keyword evidence="5" id="KW-0560">Oxidoreductase</keyword>
<evidence type="ECO:0000313" key="9">
    <source>
        <dbReference type="Proteomes" id="UP001501218"/>
    </source>
</evidence>
<reference evidence="8 9" key="1">
    <citation type="journal article" date="2019" name="Int. J. Syst. Evol. Microbiol.">
        <title>The Global Catalogue of Microorganisms (GCM) 10K type strain sequencing project: providing services to taxonomists for standard genome sequencing and annotation.</title>
        <authorList>
            <consortium name="The Broad Institute Genomics Platform"/>
            <consortium name="The Broad Institute Genome Sequencing Center for Infectious Disease"/>
            <person name="Wu L."/>
            <person name="Ma J."/>
        </authorList>
    </citation>
    <scope>NUCLEOTIDE SEQUENCE [LARGE SCALE GENOMIC DNA]</scope>
    <source>
        <strain evidence="8 9">JCM 16221</strain>
    </source>
</reference>
<evidence type="ECO:0000259" key="7">
    <source>
        <dbReference type="SMART" id="SM00829"/>
    </source>
</evidence>
<dbReference type="PANTHER" id="PTHR43161">
    <property type="entry name" value="SORBITOL DEHYDROGENASE"/>
    <property type="match status" value="1"/>
</dbReference>
<evidence type="ECO:0000256" key="2">
    <source>
        <dbReference type="ARBA" id="ARBA00008072"/>
    </source>
</evidence>
<protein>
    <submittedName>
        <fullName evidence="8">Zinc-dependent alcohol dehydrogenase family protein</fullName>
    </submittedName>
</protein>
<dbReference type="PANTHER" id="PTHR43161:SF23">
    <property type="entry name" value="(R,R)-BUTANEDIOL DEHYDROGENASE-RELATED"/>
    <property type="match status" value="1"/>
</dbReference>
<dbReference type="InterPro" id="IPR013149">
    <property type="entry name" value="ADH-like_C"/>
</dbReference>
<dbReference type="InterPro" id="IPR020843">
    <property type="entry name" value="ER"/>
</dbReference>
<comment type="cofactor">
    <cofactor evidence="1 6">
        <name>Zn(2+)</name>
        <dbReference type="ChEBI" id="CHEBI:29105"/>
    </cofactor>
</comment>
<evidence type="ECO:0000256" key="4">
    <source>
        <dbReference type="ARBA" id="ARBA00022833"/>
    </source>
</evidence>
<dbReference type="InterPro" id="IPR002328">
    <property type="entry name" value="ADH_Zn_CS"/>
</dbReference>
<dbReference type="Gene3D" id="3.40.50.720">
    <property type="entry name" value="NAD(P)-binding Rossmann-like Domain"/>
    <property type="match status" value="1"/>
</dbReference>
<dbReference type="EMBL" id="BAAARA010000021">
    <property type="protein sequence ID" value="GAA2359863.1"/>
    <property type="molecule type" value="Genomic_DNA"/>
</dbReference>
<comment type="caution">
    <text evidence="8">The sequence shown here is derived from an EMBL/GenBank/DDBJ whole genome shotgun (WGS) entry which is preliminary data.</text>
</comment>
<dbReference type="InterPro" id="IPR013154">
    <property type="entry name" value="ADH-like_N"/>
</dbReference>
<keyword evidence="3 6" id="KW-0479">Metal-binding</keyword>
<keyword evidence="9" id="KW-1185">Reference proteome</keyword>
<dbReference type="SUPFAM" id="SSF51735">
    <property type="entry name" value="NAD(P)-binding Rossmann-fold domains"/>
    <property type="match status" value="1"/>
</dbReference>
<gene>
    <name evidence="8" type="ORF">GCM10009854_43430</name>
</gene>
<name>A0ABN3GSD6_9PSEU</name>
<keyword evidence="4 6" id="KW-0862">Zinc</keyword>
<proteinExistence type="inferred from homology"/>
<dbReference type="SUPFAM" id="SSF50129">
    <property type="entry name" value="GroES-like"/>
    <property type="match status" value="1"/>
</dbReference>
<accession>A0ABN3GSD6</accession>
<dbReference type="InterPro" id="IPR011032">
    <property type="entry name" value="GroES-like_sf"/>
</dbReference>
<dbReference type="Gene3D" id="3.90.180.10">
    <property type="entry name" value="Medium-chain alcohol dehydrogenases, catalytic domain"/>
    <property type="match status" value="1"/>
</dbReference>
<evidence type="ECO:0000313" key="8">
    <source>
        <dbReference type="EMBL" id="GAA2359863.1"/>
    </source>
</evidence>
<dbReference type="InterPro" id="IPR036291">
    <property type="entry name" value="NAD(P)-bd_dom_sf"/>
</dbReference>
<dbReference type="Pfam" id="PF08240">
    <property type="entry name" value="ADH_N"/>
    <property type="match status" value="1"/>
</dbReference>
<evidence type="ECO:0000256" key="1">
    <source>
        <dbReference type="ARBA" id="ARBA00001947"/>
    </source>
</evidence>
<dbReference type="Pfam" id="PF00107">
    <property type="entry name" value="ADH_zinc_N"/>
    <property type="match status" value="1"/>
</dbReference>
<dbReference type="PROSITE" id="PS00059">
    <property type="entry name" value="ADH_ZINC"/>
    <property type="match status" value="1"/>
</dbReference>
<evidence type="ECO:0000256" key="5">
    <source>
        <dbReference type="ARBA" id="ARBA00023002"/>
    </source>
</evidence>
<comment type="similarity">
    <text evidence="2 6">Belongs to the zinc-containing alcohol dehydrogenase family.</text>
</comment>
<evidence type="ECO:0000256" key="6">
    <source>
        <dbReference type="RuleBase" id="RU361277"/>
    </source>
</evidence>
<evidence type="ECO:0000256" key="3">
    <source>
        <dbReference type="ARBA" id="ARBA00022723"/>
    </source>
</evidence>
<dbReference type="SMART" id="SM00829">
    <property type="entry name" value="PKS_ER"/>
    <property type="match status" value="1"/>
</dbReference>
<feature type="domain" description="Enoyl reductase (ER)" evidence="7">
    <location>
        <begin position="10"/>
        <end position="333"/>
    </location>
</feature>
<sequence>MALRAGVFRGAGRMPIERVPDPEAGPADVVVDVHACGVCGSDLHAFTEGMFAAPGQVMGHEFAGEIAKVGAEVTGLTVGDRVTGVPIQPCGRCRRCAESCGHLCEVWGTRSIAFGLPGAFAERVRIPDAVAGRNVHRLPESLSCEDGALVEPLSVAVHAVRRADPLPGQQAVVLGLGTIGLHVAQVLLAQGISVLGVDRSPLRRAIAGELGVAASSCVAEVSGETEVDLVFEATGVSGLVAQAAEVVRPRGTVLVLALYESPAELDPTRWVHKEITLRGSAMVTPEDFHYAIELLSSGRAKAQPLITHRMPLAELGAAFETQRDAEHAVKVLVVRD</sequence>
<dbReference type="Proteomes" id="UP001501218">
    <property type="component" value="Unassembled WGS sequence"/>
</dbReference>
<organism evidence="8 9">
    <name type="scientific">Saccharopolyspora halophila</name>
    <dbReference type="NCBI Taxonomy" id="405551"/>
    <lineage>
        <taxon>Bacteria</taxon>
        <taxon>Bacillati</taxon>
        <taxon>Actinomycetota</taxon>
        <taxon>Actinomycetes</taxon>
        <taxon>Pseudonocardiales</taxon>
        <taxon>Pseudonocardiaceae</taxon>
        <taxon>Saccharopolyspora</taxon>
    </lineage>
</organism>